<accession>A0ABW5WEB9</accession>
<name>A0ABW5WEB9_9PSEU</name>
<evidence type="ECO:0000313" key="7">
    <source>
        <dbReference type="Proteomes" id="UP001597478"/>
    </source>
</evidence>
<organism evidence="6 7">
    <name type="scientific">Prauserella oleivorans</name>
    <dbReference type="NCBI Taxonomy" id="1478153"/>
    <lineage>
        <taxon>Bacteria</taxon>
        <taxon>Bacillati</taxon>
        <taxon>Actinomycetota</taxon>
        <taxon>Actinomycetes</taxon>
        <taxon>Pseudonocardiales</taxon>
        <taxon>Pseudonocardiaceae</taxon>
        <taxon>Prauserella</taxon>
    </lineage>
</organism>
<evidence type="ECO:0000256" key="3">
    <source>
        <dbReference type="ARBA" id="ARBA00023163"/>
    </source>
</evidence>
<sequence>MTSELRALAPFERVAASIRDAVVSGRWAPGEQLPSNRVLAEQHDVSLPTLQRAIGVLRDEGWLLSRGSVGVFVADPLPESKPPETLSELRETVSALRVDLAALEQRVRKIEEAKD</sequence>
<dbReference type="PANTHER" id="PTHR44846">
    <property type="entry name" value="MANNOSYL-D-GLYCERATE TRANSPORT/METABOLISM SYSTEM REPRESSOR MNGR-RELATED"/>
    <property type="match status" value="1"/>
</dbReference>
<dbReference type="RefSeq" id="WP_377394541.1">
    <property type="nucleotide sequence ID" value="NZ_JBHSAN010000052.1"/>
</dbReference>
<gene>
    <name evidence="6" type="ORF">ACFS2C_23520</name>
</gene>
<dbReference type="InterPro" id="IPR000524">
    <property type="entry name" value="Tscrpt_reg_HTH_GntR"/>
</dbReference>
<dbReference type="Gene3D" id="1.10.10.10">
    <property type="entry name" value="Winged helix-like DNA-binding domain superfamily/Winged helix DNA-binding domain"/>
    <property type="match status" value="1"/>
</dbReference>
<dbReference type="Proteomes" id="UP001597478">
    <property type="component" value="Unassembled WGS sequence"/>
</dbReference>
<feature type="coiled-coil region" evidence="4">
    <location>
        <begin position="86"/>
        <end position="113"/>
    </location>
</feature>
<dbReference type="Pfam" id="PF00392">
    <property type="entry name" value="GntR"/>
    <property type="match status" value="1"/>
</dbReference>
<dbReference type="PROSITE" id="PS50949">
    <property type="entry name" value="HTH_GNTR"/>
    <property type="match status" value="1"/>
</dbReference>
<evidence type="ECO:0000256" key="4">
    <source>
        <dbReference type="SAM" id="Coils"/>
    </source>
</evidence>
<keyword evidence="2" id="KW-0238">DNA-binding</keyword>
<evidence type="ECO:0000313" key="6">
    <source>
        <dbReference type="EMBL" id="MFD2802363.1"/>
    </source>
</evidence>
<evidence type="ECO:0000259" key="5">
    <source>
        <dbReference type="PROSITE" id="PS50949"/>
    </source>
</evidence>
<dbReference type="EMBL" id="JBHUOF010000048">
    <property type="protein sequence ID" value="MFD2802363.1"/>
    <property type="molecule type" value="Genomic_DNA"/>
</dbReference>
<dbReference type="SUPFAM" id="SSF46785">
    <property type="entry name" value="Winged helix' DNA-binding domain"/>
    <property type="match status" value="1"/>
</dbReference>
<feature type="domain" description="HTH gntR-type" evidence="5">
    <location>
        <begin position="8"/>
        <end position="76"/>
    </location>
</feature>
<evidence type="ECO:0000256" key="2">
    <source>
        <dbReference type="ARBA" id="ARBA00023125"/>
    </source>
</evidence>
<proteinExistence type="predicted"/>
<dbReference type="InterPro" id="IPR050679">
    <property type="entry name" value="Bact_HTH_transcr_reg"/>
</dbReference>
<dbReference type="SMART" id="SM00345">
    <property type="entry name" value="HTH_GNTR"/>
    <property type="match status" value="1"/>
</dbReference>
<keyword evidence="7" id="KW-1185">Reference proteome</keyword>
<reference evidence="7" key="1">
    <citation type="journal article" date="2019" name="Int. J. Syst. Evol. Microbiol.">
        <title>The Global Catalogue of Microorganisms (GCM) 10K type strain sequencing project: providing services to taxonomists for standard genome sequencing and annotation.</title>
        <authorList>
            <consortium name="The Broad Institute Genomics Platform"/>
            <consortium name="The Broad Institute Genome Sequencing Center for Infectious Disease"/>
            <person name="Wu L."/>
            <person name="Ma J."/>
        </authorList>
    </citation>
    <scope>NUCLEOTIDE SEQUENCE [LARGE SCALE GENOMIC DNA]</scope>
    <source>
        <strain evidence="7">IBRC-M 10906</strain>
    </source>
</reference>
<keyword evidence="4" id="KW-0175">Coiled coil</keyword>
<dbReference type="CDD" id="cd07377">
    <property type="entry name" value="WHTH_GntR"/>
    <property type="match status" value="1"/>
</dbReference>
<protein>
    <submittedName>
        <fullName evidence="6">GntR family transcriptional regulator</fullName>
    </submittedName>
</protein>
<dbReference type="InterPro" id="IPR036390">
    <property type="entry name" value="WH_DNA-bd_sf"/>
</dbReference>
<keyword evidence="1" id="KW-0805">Transcription regulation</keyword>
<dbReference type="InterPro" id="IPR036388">
    <property type="entry name" value="WH-like_DNA-bd_sf"/>
</dbReference>
<comment type="caution">
    <text evidence="6">The sequence shown here is derived from an EMBL/GenBank/DDBJ whole genome shotgun (WGS) entry which is preliminary data.</text>
</comment>
<keyword evidence="3" id="KW-0804">Transcription</keyword>
<evidence type="ECO:0000256" key="1">
    <source>
        <dbReference type="ARBA" id="ARBA00023015"/>
    </source>
</evidence>